<evidence type="ECO:0000256" key="1">
    <source>
        <dbReference type="ARBA" id="ARBA00006249"/>
    </source>
</evidence>
<name>A0AA38VUX4_9PEZI</name>
<keyword evidence="5 8" id="KW-0378">Hydrolase</keyword>
<accession>A0AA38VUX4</accession>
<evidence type="ECO:0000256" key="4">
    <source>
        <dbReference type="ARBA" id="ARBA00022729"/>
    </source>
</evidence>
<comment type="caution">
    <text evidence="9">The sequence shown here is derived from an EMBL/GenBank/DDBJ whole genome shotgun (WGS) entry which is preliminary data.</text>
</comment>
<evidence type="ECO:0000256" key="3">
    <source>
        <dbReference type="ARBA" id="ARBA00022723"/>
    </source>
</evidence>
<dbReference type="InterPro" id="IPR029058">
    <property type="entry name" value="AB_hydrolase_fold"/>
</dbReference>
<reference evidence="9" key="1">
    <citation type="submission" date="2022-07" db="EMBL/GenBank/DDBJ databases">
        <title>Fungi with potential for degradation of polypropylene.</title>
        <authorList>
            <person name="Gostincar C."/>
        </authorList>
    </citation>
    <scope>NUCLEOTIDE SEQUENCE</scope>
    <source>
        <strain evidence="9">EXF-13287</strain>
    </source>
</reference>
<feature type="signal peptide" evidence="8">
    <location>
        <begin position="1"/>
        <end position="25"/>
    </location>
</feature>
<organism evidence="9 10">
    <name type="scientific">Coniochaeta hoffmannii</name>
    <dbReference type="NCBI Taxonomy" id="91930"/>
    <lineage>
        <taxon>Eukaryota</taxon>
        <taxon>Fungi</taxon>
        <taxon>Dikarya</taxon>
        <taxon>Ascomycota</taxon>
        <taxon>Pezizomycotina</taxon>
        <taxon>Sordariomycetes</taxon>
        <taxon>Sordariomycetidae</taxon>
        <taxon>Coniochaetales</taxon>
        <taxon>Coniochaetaceae</taxon>
        <taxon>Coniochaeta</taxon>
    </lineage>
</organism>
<dbReference type="GO" id="GO:0030600">
    <property type="term" value="F:feruloyl esterase activity"/>
    <property type="evidence" value="ECO:0007669"/>
    <property type="project" value="UniProtKB-ARBA"/>
</dbReference>
<keyword evidence="7" id="KW-1015">Disulfide bond</keyword>
<keyword evidence="2" id="KW-0719">Serine esterase</keyword>
<dbReference type="EC" id="3.1.1.-" evidence="8"/>
<keyword evidence="4 8" id="KW-0732">Signal</keyword>
<keyword evidence="10" id="KW-1185">Reference proteome</keyword>
<evidence type="ECO:0000313" key="9">
    <source>
        <dbReference type="EMBL" id="KAJ9148833.1"/>
    </source>
</evidence>
<evidence type="ECO:0000256" key="6">
    <source>
        <dbReference type="ARBA" id="ARBA00022837"/>
    </source>
</evidence>
<evidence type="ECO:0000256" key="8">
    <source>
        <dbReference type="RuleBase" id="RU361238"/>
    </source>
</evidence>
<dbReference type="AlphaFoldDB" id="A0AA38VUX4"/>
<gene>
    <name evidence="9" type="ORF">NKR19_g5845</name>
</gene>
<dbReference type="InterPro" id="IPR011118">
    <property type="entry name" value="Tannase/feruloyl_esterase"/>
</dbReference>
<dbReference type="EMBL" id="JANBVN010000084">
    <property type="protein sequence ID" value="KAJ9148833.1"/>
    <property type="molecule type" value="Genomic_DNA"/>
</dbReference>
<dbReference type="PANTHER" id="PTHR33938">
    <property type="entry name" value="FERULOYL ESTERASE B-RELATED"/>
    <property type="match status" value="1"/>
</dbReference>
<protein>
    <recommendedName>
        <fullName evidence="8">Carboxylic ester hydrolase</fullName>
        <ecNumber evidence="8">3.1.1.-</ecNumber>
    </recommendedName>
</protein>
<sequence length="548" mass="59260">MARVTGAVATLIALALRAVALPAEADSTTSSQPRCVASKISCLLPKGATLESVTAVPDGGSYGEGAKDIAYPVVPTGLPELCAVIVKVTSSPTSSYHFGLFLPSKWNSKFLTVGNGGFAGGINWLDMAPGPHYGMATVSTDLGHNSTTTDLSWALNNEEARKDWGWRAIHGSVEIGKQIVQGYYKKAAKKSYYSGCSTGGRQGLKELQLFPDSFDGLLIGAPSYYVTHINNAVTKVGIYNLPVDAPNHIPYTVFPYMADEIVRQCDALDGLADGIIQSPELCNIDFSAMACGTSANATWCLTPPQIQTARNIYGDYRFSDGRLIYPGLTPGSEDQWWILLAGTEPTPFGVGYQKFFLTNNPDWDWRTYNDSMVTLAERTDPGQPTAIDYDISAFKRRGGKLIMYHGLADGLVATKGSDWYYNSTVSALGGLRNTRDFFRYFQVPGMQHCLGTTVDAPWSFAGASQPGQLGTGAWSVPGFADAGHDAMLALQDWVEKGREVDQIVATTWRSSLDPGSGVLRQRPVCPWPQKAVYKGRGDKDAANSWSCR</sequence>
<feature type="chain" id="PRO_5041488003" description="Carboxylic ester hydrolase" evidence="8">
    <location>
        <begin position="26"/>
        <end position="548"/>
    </location>
</feature>
<keyword evidence="6" id="KW-0106">Calcium</keyword>
<evidence type="ECO:0000313" key="10">
    <source>
        <dbReference type="Proteomes" id="UP001174691"/>
    </source>
</evidence>
<evidence type="ECO:0000256" key="7">
    <source>
        <dbReference type="ARBA" id="ARBA00023157"/>
    </source>
</evidence>
<comment type="similarity">
    <text evidence="1 8">Belongs to the tannase family.</text>
</comment>
<keyword evidence="3" id="KW-0479">Metal-binding</keyword>
<dbReference type="GO" id="GO:0046872">
    <property type="term" value="F:metal ion binding"/>
    <property type="evidence" value="ECO:0007669"/>
    <property type="project" value="UniProtKB-KW"/>
</dbReference>
<dbReference type="PANTHER" id="PTHR33938:SF2">
    <property type="entry name" value="CARBOXYLIC ESTER HYDROLASE"/>
    <property type="match status" value="1"/>
</dbReference>
<dbReference type="SUPFAM" id="SSF53474">
    <property type="entry name" value="alpha/beta-Hydrolases"/>
    <property type="match status" value="1"/>
</dbReference>
<proteinExistence type="inferred from homology"/>
<evidence type="ECO:0000256" key="2">
    <source>
        <dbReference type="ARBA" id="ARBA00022487"/>
    </source>
</evidence>
<dbReference type="Proteomes" id="UP001174691">
    <property type="component" value="Unassembled WGS sequence"/>
</dbReference>
<evidence type="ECO:0000256" key="5">
    <source>
        <dbReference type="ARBA" id="ARBA00022801"/>
    </source>
</evidence>
<dbReference type="Pfam" id="PF07519">
    <property type="entry name" value="Tannase"/>
    <property type="match status" value="1"/>
</dbReference>